<evidence type="ECO:0000256" key="1">
    <source>
        <dbReference type="ARBA" id="ARBA00007735"/>
    </source>
</evidence>
<organism evidence="4 5">
    <name type="scientific">Parastrongyloides trichosuri</name>
    <name type="common">Possum-specific nematode worm</name>
    <dbReference type="NCBI Taxonomy" id="131310"/>
    <lineage>
        <taxon>Eukaryota</taxon>
        <taxon>Metazoa</taxon>
        <taxon>Ecdysozoa</taxon>
        <taxon>Nematoda</taxon>
        <taxon>Chromadorea</taxon>
        <taxon>Rhabditida</taxon>
        <taxon>Tylenchina</taxon>
        <taxon>Panagrolaimomorpha</taxon>
        <taxon>Strongyloidoidea</taxon>
        <taxon>Strongyloididae</taxon>
        <taxon>Parastrongyloides</taxon>
    </lineage>
</organism>
<dbReference type="WBParaSite" id="PTRK_0000612000.1">
    <property type="protein sequence ID" value="PTRK_0000612000.1"/>
    <property type="gene ID" value="PTRK_0000612000"/>
</dbReference>
<evidence type="ECO:0000259" key="3">
    <source>
        <dbReference type="PROSITE" id="PS51912"/>
    </source>
</evidence>
<dbReference type="Pfam" id="PF06464">
    <property type="entry name" value="DMAP_binding"/>
    <property type="match status" value="1"/>
</dbReference>
<dbReference type="Pfam" id="PF23024">
    <property type="entry name" value="AMP-dom_DIP2-like"/>
    <property type="match status" value="1"/>
</dbReference>
<dbReference type="InterPro" id="IPR000873">
    <property type="entry name" value="AMP-dep_synth/lig_dom"/>
</dbReference>
<dbReference type="Proteomes" id="UP000038045">
    <property type="component" value="Unplaced"/>
</dbReference>
<dbReference type="InterPro" id="IPR025110">
    <property type="entry name" value="AMP-bd_C"/>
</dbReference>
<reference evidence="5" key="1">
    <citation type="submission" date="2017-02" db="UniProtKB">
        <authorList>
            <consortium name="WormBaseParasite"/>
        </authorList>
    </citation>
    <scope>IDENTIFICATION</scope>
</reference>
<proteinExistence type="inferred from homology"/>
<feature type="region of interest" description="Disordered" evidence="2">
    <location>
        <begin position="237"/>
        <end position="256"/>
    </location>
</feature>
<dbReference type="FunFam" id="3.30.300.30:FF:000001">
    <property type="entry name" value="DIP2 disco-interacting protein 2 homolog C"/>
    <property type="match status" value="1"/>
</dbReference>
<name>A0A0N4ZEM1_PARTI</name>
<dbReference type="SMART" id="SM01137">
    <property type="entry name" value="DMAP_binding"/>
    <property type="match status" value="1"/>
</dbReference>
<feature type="compositionally biased region" description="Low complexity" evidence="2">
    <location>
        <begin position="237"/>
        <end position="252"/>
    </location>
</feature>
<feature type="domain" description="DMAP1-binding" evidence="3">
    <location>
        <begin position="7"/>
        <end position="114"/>
    </location>
</feature>
<feature type="region of interest" description="Disordered" evidence="2">
    <location>
        <begin position="54"/>
        <end position="83"/>
    </location>
</feature>
<sequence length="1698" mass="186803">MPQEEIDLGVLPQNILLKLKHLEEELKEGDITQKGFDKKKLLLIGPYIQAQLNQDHKISSTPQTRAKRRNQRRLTREESRYKSEIRHESVQAALRQWNNSNITSEDKCTKISSSPINSINNKKEEDQQIYENSCIVINQELGEDKSLDLETNITNKCEDKIKKGDDSQVEDNDDIVVTQKQNHDIIADATPIEEENIKLKNSTPTVLQQLIANQIADEMEPGSNNLVNFLKSPGTFSSTTTTTTSSNDSSNSRPHSKINVYQNFNIKESNVDGDSISSVNISETNNSCRVVGNNSYHTNGSGNSNKSLDLENNPLPMKTPKVSVKIQALLESLQRPRSKPLHEYYNDDDAELEAMAKIIDPNAPRPEGSYIQPIRGEFPVVSPNTTTITTNDSGDSNNIPQTISSPLNNFPRSIESALHRYGTTSSKNLVGILLDNNGKMLQSLSYGKLYSRANKIAYTLLTKTVTSNCVIGHSQNQSTMSKENLRQGICKPGDRVALIFSNNEPLNFITAFYGCIIGGLIPVPIEVPSSKKDAGIQQIGFLLGSCGVKTALTTENCFKNLPKKCPNNSGSLTSSQNSSLHPSDMIDLKSWPRMIWVMIEYVSKPSKEWNNTMGKNINDDSIAYIEHSSDRKGYVKAVSITRSSIVAHCKSITSAMSYKEHETIICVLDFKREVGLWIGILTALFNGMRVAFVPYNLMKNNPSCWMVAATKLNANHVILKSRDLHWSLLASKDQKEINLSNIKSIIIADGANPWSLSSCDQFCAIFQKRGLRPEVLCPCAGSSETGLIAVRRPFVMEYSSDTGSSDISNTTPSGRGILSMEALSHSVVRVDKETSLTSLTLQDAGQIIPGAILVVVKMTGPPKICKADEIGEICVSSPSTGSFYWGLDGITSGTFKVDPLGPDERPIGTLTYVRSGLIGFLGPDGLVFVIGNKSTMMNVSGRSHSADDIIATVLAVEPMKFIYRGRIAVFSINVLRDERICIVAEQKPDVQEEEAFSWITKVLQAVDNIHQVGIYCLALVPANHLPKTPLGGIHVSETRQRFLDCTLNPTTLLMCPHNCILNLPKPREPQQSDVGPAAMFVGNIVQGVRIAGAQGRELPMTSDDSKLLTDILRERAATLPDHVLFTLINSKGIETDTLTCSQLLKKAERIGGLLLEKGHLNDGDHVALIFPPGIDLIAAFYGCLIANLVPVSIRPPHQTNLQSTLPTVRLMIDISKSVAILTTSNISKLLKSKEAAHRIDTKAWPNIFDIEDSPSSSFSRKKNPFGNNRKGPNDICYLDFNVSTTGQLAGIIINNYSAIMKCKSLKVACELYPSRHVALSLDPYCGLGFELFVLSSVYSGYHSILIPPQEVENNPSLFLSVVSTQKVRDVFCSYGVMELCVKELAPQIDTLKEKGIYLNCVRTCVAVAEERPRVALCSAFTKLFSPLGLQSRAVSTSFGCRVNTGICMQGASSPDPATVYVDARALRNDRVSLVEKGSPHSIPLMESGKLLPGIKVVIANPETKGQCADSHLGEIWVAAPHNANGYFSIFGEEATLHTDHFNARLKTGDTKTVFARTGYLGFLRQTSSITADGELHDAVFVVGSLDETMMLRGMRYHPVDIEVTVVKTHRKIIESAAFTWTNRLVIVAEVEGEESEALDLVPAITSSILEEHHLIVGVVVLIDPGMIPINTRGEKQRMHLRDSFLREELDPIYIAYNM</sequence>
<evidence type="ECO:0000313" key="5">
    <source>
        <dbReference type="WBParaSite" id="PTRK_0000612000.1"/>
    </source>
</evidence>
<evidence type="ECO:0000256" key="2">
    <source>
        <dbReference type="SAM" id="MobiDB-lite"/>
    </source>
</evidence>
<dbReference type="PROSITE" id="PS51912">
    <property type="entry name" value="DMAP1_BIND"/>
    <property type="match status" value="1"/>
</dbReference>
<dbReference type="STRING" id="131310.A0A0N4ZEM1"/>
<dbReference type="InterPro" id="IPR037337">
    <property type="entry name" value="Dip2-like_dom"/>
</dbReference>
<dbReference type="CDD" id="cd05905">
    <property type="entry name" value="Dip2"/>
    <property type="match status" value="1"/>
</dbReference>
<dbReference type="Pfam" id="PF00501">
    <property type="entry name" value="AMP-binding"/>
    <property type="match status" value="2"/>
</dbReference>
<protein>
    <submittedName>
        <fullName evidence="5">DMAP-interaction domain-containing protein</fullName>
    </submittedName>
</protein>
<dbReference type="InterPro" id="IPR042099">
    <property type="entry name" value="ANL_N_sf"/>
</dbReference>
<comment type="similarity">
    <text evidence="1">Belongs to the DIP2 family.</text>
</comment>
<feature type="compositionally biased region" description="Basic and acidic residues" evidence="2">
    <location>
        <begin position="74"/>
        <end position="83"/>
    </location>
</feature>
<dbReference type="InterPro" id="IPR010506">
    <property type="entry name" value="DMAP1-bd"/>
</dbReference>
<dbReference type="SUPFAM" id="SSF56801">
    <property type="entry name" value="Acetyl-CoA synthetase-like"/>
    <property type="match status" value="2"/>
</dbReference>
<dbReference type="InterPro" id="IPR045851">
    <property type="entry name" value="AMP-bd_C_sf"/>
</dbReference>
<keyword evidence="4" id="KW-1185">Reference proteome</keyword>
<dbReference type="PANTHER" id="PTHR22754">
    <property type="entry name" value="DISCO-INTERACTING PROTEIN 2 DIP2 -RELATED"/>
    <property type="match status" value="1"/>
</dbReference>
<dbReference type="Gene3D" id="3.30.300.30">
    <property type="match status" value="2"/>
</dbReference>
<accession>A0A0N4ZEM1</accession>
<dbReference type="Gene3D" id="3.40.50.12780">
    <property type="entry name" value="N-terminal domain of ligase-like"/>
    <property type="match status" value="2"/>
</dbReference>
<evidence type="ECO:0000313" key="4">
    <source>
        <dbReference type="Proteomes" id="UP000038045"/>
    </source>
</evidence>
<dbReference type="PANTHER" id="PTHR22754:SF32">
    <property type="entry name" value="DISCO-INTERACTING PROTEIN 2"/>
    <property type="match status" value="1"/>
</dbReference>